<sequence length="201" mass="22922">MENTDMSTLLLVILLALTPIKQQLILMWLISNIPLMGQINTNSVLPHVQSANIMPIIVQSAYLLLHQVRVYNINEIAASAIFLLLNAQHVQILIRNIYLHHHHVIANPSIILIVLSYGQNFKNHVMNVIQTVVSTANIQIKFSIPINSLFANLDIFHKGLYDFNVKIHVLQVLIKLPNAQHMQIKFRVCKIINVQVKKGFY</sequence>
<reference evidence="1" key="1">
    <citation type="submission" date="2021-01" db="EMBL/GenBank/DDBJ databases">
        <authorList>
            <consortium name="Genoscope - CEA"/>
            <person name="William W."/>
        </authorList>
    </citation>
    <scope>NUCLEOTIDE SEQUENCE</scope>
</reference>
<name>A0A8S1NSQ1_PARPR</name>
<dbReference type="Proteomes" id="UP000688137">
    <property type="component" value="Unassembled WGS sequence"/>
</dbReference>
<protein>
    <submittedName>
        <fullName evidence="1">Uncharacterized protein</fullName>
    </submittedName>
</protein>
<evidence type="ECO:0000313" key="2">
    <source>
        <dbReference type="Proteomes" id="UP000688137"/>
    </source>
</evidence>
<organism evidence="1 2">
    <name type="scientific">Paramecium primaurelia</name>
    <dbReference type="NCBI Taxonomy" id="5886"/>
    <lineage>
        <taxon>Eukaryota</taxon>
        <taxon>Sar</taxon>
        <taxon>Alveolata</taxon>
        <taxon>Ciliophora</taxon>
        <taxon>Intramacronucleata</taxon>
        <taxon>Oligohymenophorea</taxon>
        <taxon>Peniculida</taxon>
        <taxon>Parameciidae</taxon>
        <taxon>Paramecium</taxon>
    </lineage>
</organism>
<dbReference type="AlphaFoldDB" id="A0A8S1NSQ1"/>
<comment type="caution">
    <text evidence="1">The sequence shown here is derived from an EMBL/GenBank/DDBJ whole genome shotgun (WGS) entry which is preliminary data.</text>
</comment>
<accession>A0A8S1NSQ1</accession>
<evidence type="ECO:0000313" key="1">
    <source>
        <dbReference type="EMBL" id="CAD8096277.1"/>
    </source>
</evidence>
<keyword evidence="2" id="KW-1185">Reference proteome</keyword>
<proteinExistence type="predicted"/>
<gene>
    <name evidence="1" type="ORF">PPRIM_AZ9-3.1.T1010010</name>
</gene>
<dbReference type="EMBL" id="CAJJDM010000104">
    <property type="protein sequence ID" value="CAD8096277.1"/>
    <property type="molecule type" value="Genomic_DNA"/>
</dbReference>